<dbReference type="EMBL" id="JABDTM020014830">
    <property type="protein sequence ID" value="KAH0819328.1"/>
    <property type="molecule type" value="Genomic_DNA"/>
</dbReference>
<comment type="caution">
    <text evidence="1">The sequence shown here is derived from an EMBL/GenBank/DDBJ whole genome shotgun (WGS) entry which is preliminary data.</text>
</comment>
<gene>
    <name evidence="1" type="ORF">GEV33_003463</name>
</gene>
<reference evidence="1" key="1">
    <citation type="journal article" date="2020" name="J Insects Food Feed">
        <title>The yellow mealworm (Tenebrio molitor) genome: a resource for the emerging insects as food and feed industry.</title>
        <authorList>
            <person name="Eriksson T."/>
            <person name="Andere A."/>
            <person name="Kelstrup H."/>
            <person name="Emery V."/>
            <person name="Picard C."/>
        </authorList>
    </citation>
    <scope>NUCLEOTIDE SEQUENCE</scope>
    <source>
        <strain evidence="1">Stoneville</strain>
        <tissue evidence="1">Whole head</tissue>
    </source>
</reference>
<dbReference type="Proteomes" id="UP000719412">
    <property type="component" value="Unassembled WGS sequence"/>
</dbReference>
<reference evidence="1" key="2">
    <citation type="submission" date="2021-08" db="EMBL/GenBank/DDBJ databases">
        <authorList>
            <person name="Eriksson T."/>
        </authorList>
    </citation>
    <scope>NUCLEOTIDE SEQUENCE</scope>
    <source>
        <strain evidence="1">Stoneville</strain>
        <tissue evidence="1">Whole head</tissue>
    </source>
</reference>
<proteinExistence type="predicted"/>
<sequence>MTTDPCGEGGVRQIVSLDCGLVSRCVVKADEIGEAVLPELNISGKDVTVKEDSKMARGETCVDGTLRRKVNTVPVIVSEVDTDTIDECQDLVPRNLKQIECANLTEMDIRLNDDKPVLYRPYRMNSSPRTLWNRPMVVGFIAKRKRFSFDGWYRLKFLVNYDKRRLRLGSIKDGIGDVPVILDGNKVDQVEDRMVLSLGEGQWRNKVFGLIKQSVLWIVFKIVNCL</sequence>
<organism evidence="1 2">
    <name type="scientific">Tenebrio molitor</name>
    <name type="common">Yellow mealworm beetle</name>
    <dbReference type="NCBI Taxonomy" id="7067"/>
    <lineage>
        <taxon>Eukaryota</taxon>
        <taxon>Metazoa</taxon>
        <taxon>Ecdysozoa</taxon>
        <taxon>Arthropoda</taxon>
        <taxon>Hexapoda</taxon>
        <taxon>Insecta</taxon>
        <taxon>Pterygota</taxon>
        <taxon>Neoptera</taxon>
        <taxon>Endopterygota</taxon>
        <taxon>Coleoptera</taxon>
        <taxon>Polyphaga</taxon>
        <taxon>Cucujiformia</taxon>
        <taxon>Tenebrionidae</taxon>
        <taxon>Tenebrio</taxon>
    </lineage>
</organism>
<name>A0A8J6HSA2_TENMO</name>
<dbReference type="AlphaFoldDB" id="A0A8J6HSA2"/>
<evidence type="ECO:0000313" key="2">
    <source>
        <dbReference type="Proteomes" id="UP000719412"/>
    </source>
</evidence>
<accession>A0A8J6HSA2</accession>
<protein>
    <submittedName>
        <fullName evidence="1">Uncharacterized protein</fullName>
    </submittedName>
</protein>
<keyword evidence="2" id="KW-1185">Reference proteome</keyword>
<evidence type="ECO:0000313" key="1">
    <source>
        <dbReference type="EMBL" id="KAH0819328.1"/>
    </source>
</evidence>